<dbReference type="GO" id="GO:0005634">
    <property type="term" value="C:nucleus"/>
    <property type="evidence" value="ECO:0007669"/>
    <property type="project" value="UniProtKB-SubCell"/>
</dbReference>
<evidence type="ECO:0000256" key="4">
    <source>
        <dbReference type="ARBA" id="ARBA00022723"/>
    </source>
</evidence>
<proteinExistence type="predicted"/>
<dbReference type="PANTHER" id="PTHR21077:SF5">
    <property type="entry name" value="CROSSOVER JUNCTION ENDONUCLEASE MMS4"/>
    <property type="match status" value="1"/>
</dbReference>
<reference evidence="14" key="1">
    <citation type="submission" date="2022-11" db="EMBL/GenBank/DDBJ databases">
        <authorList>
            <person name="Kikuchi T."/>
        </authorList>
    </citation>
    <scope>NUCLEOTIDE SEQUENCE</scope>
    <source>
        <strain evidence="14">PS1010</strain>
    </source>
</reference>
<keyword evidence="9" id="KW-0233">DNA recombination</keyword>
<dbReference type="Gene3D" id="1.10.150.670">
    <property type="entry name" value="Crossover junction endonuclease EME1, DNA-binding domain"/>
    <property type="match status" value="1"/>
</dbReference>
<dbReference type="AlphaFoldDB" id="A0A9P1MWZ5"/>
<keyword evidence="3" id="KW-0540">Nuclease</keyword>
<dbReference type="InterPro" id="IPR042530">
    <property type="entry name" value="EME1/EME2_C"/>
</dbReference>
<dbReference type="OrthoDB" id="343092at2759"/>
<feature type="compositionally biased region" description="Basic and acidic residues" evidence="13">
    <location>
        <begin position="73"/>
        <end position="128"/>
    </location>
</feature>
<evidence type="ECO:0000256" key="12">
    <source>
        <dbReference type="ARBA" id="ARBA00023254"/>
    </source>
</evidence>
<comment type="subcellular location">
    <subcellularLocation>
        <location evidence="2">Nucleus</location>
    </subcellularLocation>
</comment>
<dbReference type="GO" id="GO:0006302">
    <property type="term" value="P:double-strand break repair"/>
    <property type="evidence" value="ECO:0007669"/>
    <property type="project" value="TreeGrafter"/>
</dbReference>
<protein>
    <recommendedName>
        <fullName evidence="16">ERCC4 domain-containing protein</fullName>
    </recommendedName>
</protein>
<evidence type="ECO:0000256" key="8">
    <source>
        <dbReference type="ARBA" id="ARBA00022842"/>
    </source>
</evidence>
<keyword evidence="5" id="KW-0255">Endonuclease</keyword>
<keyword evidence="15" id="KW-1185">Reference proteome</keyword>
<sequence length="411" mass="47769">MASEEVIMLSDEECIVIEETTIVERNTENECSTSFSLMSELDKLMEMKKRESSSKSTYQMDSDSDLEITPGPSEKKKSSTKTDEARIRKIEKDKEKTQKQEEKDKKREELKKKKAEKENEKATRKIEREMSSSINSKCEQYTFCHIGTAILEIIPDLKIELTKLYTERKLENQFIFENNLGTKIEWRRKCIEMRENDNNQPEKFEYISVQDVYAIIIPSQTLTDVINSNTLEDFIVQQKSSGRSLMLIVSYGKLSIQKKKIYRISLDIFEKHRAQIIQLETSDQVALFTAQFLRSIARREKKRVEHGEGEKKVSYDGEKGIVIGNRDEIVCDWWNKMLATIERISDAQRRAIIKHIPDPIQAIERFLKMDYSSAVSELANLVAENNRRVGEVMAHRIYTMLTDETGCAIVE</sequence>
<gene>
    <name evidence="14" type="ORF">CAMP_LOCUS1621</name>
</gene>
<comment type="cofactor">
    <cofactor evidence="1">
        <name>Mg(2+)</name>
        <dbReference type="ChEBI" id="CHEBI:18420"/>
    </cofactor>
</comment>
<dbReference type="PANTHER" id="PTHR21077">
    <property type="entry name" value="EME1 PROTEIN"/>
    <property type="match status" value="1"/>
</dbReference>
<evidence type="ECO:0000256" key="2">
    <source>
        <dbReference type="ARBA" id="ARBA00004123"/>
    </source>
</evidence>
<keyword evidence="6" id="KW-0227">DNA damage</keyword>
<dbReference type="GO" id="GO:0046872">
    <property type="term" value="F:metal ion binding"/>
    <property type="evidence" value="ECO:0007669"/>
    <property type="project" value="UniProtKB-KW"/>
</dbReference>
<evidence type="ECO:0000313" key="14">
    <source>
        <dbReference type="EMBL" id="CAI5438984.1"/>
    </source>
</evidence>
<evidence type="ECO:0000256" key="5">
    <source>
        <dbReference type="ARBA" id="ARBA00022759"/>
    </source>
</evidence>
<dbReference type="GO" id="GO:0008821">
    <property type="term" value="F:crossover junction DNA endonuclease activity"/>
    <property type="evidence" value="ECO:0007669"/>
    <property type="project" value="TreeGrafter"/>
</dbReference>
<evidence type="ECO:0000256" key="13">
    <source>
        <dbReference type="SAM" id="MobiDB-lite"/>
    </source>
</evidence>
<dbReference type="GO" id="GO:0031297">
    <property type="term" value="P:replication fork processing"/>
    <property type="evidence" value="ECO:0007669"/>
    <property type="project" value="TreeGrafter"/>
</dbReference>
<dbReference type="Proteomes" id="UP001152747">
    <property type="component" value="Unassembled WGS sequence"/>
</dbReference>
<dbReference type="GO" id="GO:0048476">
    <property type="term" value="C:Holliday junction resolvase complex"/>
    <property type="evidence" value="ECO:0007669"/>
    <property type="project" value="InterPro"/>
</dbReference>
<dbReference type="EMBL" id="CANHGI010000001">
    <property type="protein sequence ID" value="CAI5438984.1"/>
    <property type="molecule type" value="Genomic_DNA"/>
</dbReference>
<dbReference type="GO" id="GO:0000712">
    <property type="term" value="P:resolution of meiotic recombination intermediates"/>
    <property type="evidence" value="ECO:0007669"/>
    <property type="project" value="TreeGrafter"/>
</dbReference>
<evidence type="ECO:0000256" key="10">
    <source>
        <dbReference type="ARBA" id="ARBA00023204"/>
    </source>
</evidence>
<evidence type="ECO:0000256" key="11">
    <source>
        <dbReference type="ARBA" id="ARBA00023242"/>
    </source>
</evidence>
<evidence type="ECO:0000256" key="7">
    <source>
        <dbReference type="ARBA" id="ARBA00022801"/>
    </source>
</evidence>
<comment type="caution">
    <text evidence="14">The sequence shown here is derived from an EMBL/GenBank/DDBJ whole genome shotgun (WGS) entry which is preliminary data.</text>
</comment>
<dbReference type="InterPro" id="IPR033310">
    <property type="entry name" value="Mms4/EME1/EME2"/>
</dbReference>
<keyword evidence="11" id="KW-0539">Nucleus</keyword>
<keyword evidence="8" id="KW-0460">Magnesium</keyword>
<keyword evidence="4" id="KW-0479">Metal-binding</keyword>
<dbReference type="GO" id="GO:0031573">
    <property type="term" value="P:mitotic intra-S DNA damage checkpoint signaling"/>
    <property type="evidence" value="ECO:0007669"/>
    <property type="project" value="TreeGrafter"/>
</dbReference>
<name>A0A9P1MWZ5_9PELO</name>
<evidence type="ECO:0000256" key="9">
    <source>
        <dbReference type="ARBA" id="ARBA00023172"/>
    </source>
</evidence>
<evidence type="ECO:0000256" key="1">
    <source>
        <dbReference type="ARBA" id="ARBA00001946"/>
    </source>
</evidence>
<keyword evidence="7" id="KW-0378">Hydrolase</keyword>
<organism evidence="14 15">
    <name type="scientific">Caenorhabditis angaria</name>
    <dbReference type="NCBI Taxonomy" id="860376"/>
    <lineage>
        <taxon>Eukaryota</taxon>
        <taxon>Metazoa</taxon>
        <taxon>Ecdysozoa</taxon>
        <taxon>Nematoda</taxon>
        <taxon>Chromadorea</taxon>
        <taxon>Rhabditida</taxon>
        <taxon>Rhabditina</taxon>
        <taxon>Rhabditomorpha</taxon>
        <taxon>Rhabditoidea</taxon>
        <taxon>Rhabditidae</taxon>
        <taxon>Peloderinae</taxon>
        <taxon>Caenorhabditis</taxon>
    </lineage>
</organism>
<evidence type="ECO:0008006" key="16">
    <source>
        <dbReference type="Google" id="ProtNLM"/>
    </source>
</evidence>
<evidence type="ECO:0000256" key="6">
    <source>
        <dbReference type="ARBA" id="ARBA00022763"/>
    </source>
</evidence>
<evidence type="ECO:0000313" key="15">
    <source>
        <dbReference type="Proteomes" id="UP001152747"/>
    </source>
</evidence>
<keyword evidence="12" id="KW-0469">Meiosis</keyword>
<accession>A0A9P1MWZ5</accession>
<keyword evidence="10" id="KW-0234">DNA repair</keyword>
<evidence type="ECO:0000256" key="3">
    <source>
        <dbReference type="ARBA" id="ARBA00022722"/>
    </source>
</evidence>
<feature type="region of interest" description="Disordered" evidence="13">
    <location>
        <begin position="46"/>
        <end position="128"/>
    </location>
</feature>